<protein>
    <submittedName>
        <fullName evidence="1">Uncharacterized protein</fullName>
    </submittedName>
</protein>
<gene>
    <name evidence="1" type="ORF">Csa_1G075010</name>
</gene>
<evidence type="ECO:0000313" key="1">
    <source>
        <dbReference type="EMBL" id="KGN64696.1"/>
    </source>
</evidence>
<accession>A0A0A0LXF9</accession>
<dbReference type="AlphaFoldDB" id="A0A0A0LXF9"/>
<dbReference type="Gramene" id="KGN64696">
    <property type="protein sequence ID" value="KGN64696"/>
    <property type="gene ID" value="Csa_1G075010"/>
</dbReference>
<reference evidence="1 2" key="1">
    <citation type="journal article" date="2009" name="Nat. Genet.">
        <title>The genome of the cucumber, Cucumis sativus L.</title>
        <authorList>
            <person name="Huang S."/>
            <person name="Li R."/>
            <person name="Zhang Z."/>
            <person name="Li L."/>
            <person name="Gu X."/>
            <person name="Fan W."/>
            <person name="Lucas W.J."/>
            <person name="Wang X."/>
            <person name="Xie B."/>
            <person name="Ni P."/>
            <person name="Ren Y."/>
            <person name="Zhu H."/>
            <person name="Li J."/>
            <person name="Lin K."/>
            <person name="Jin W."/>
            <person name="Fei Z."/>
            <person name="Li G."/>
            <person name="Staub J."/>
            <person name="Kilian A."/>
            <person name="van der Vossen E.A."/>
            <person name="Wu Y."/>
            <person name="Guo J."/>
            <person name="He J."/>
            <person name="Jia Z."/>
            <person name="Ren Y."/>
            <person name="Tian G."/>
            <person name="Lu Y."/>
            <person name="Ruan J."/>
            <person name="Qian W."/>
            <person name="Wang M."/>
            <person name="Huang Q."/>
            <person name="Li B."/>
            <person name="Xuan Z."/>
            <person name="Cao J."/>
            <person name="Asan"/>
            <person name="Wu Z."/>
            <person name="Zhang J."/>
            <person name="Cai Q."/>
            <person name="Bai Y."/>
            <person name="Zhao B."/>
            <person name="Han Y."/>
            <person name="Li Y."/>
            <person name="Li X."/>
            <person name="Wang S."/>
            <person name="Shi Q."/>
            <person name="Liu S."/>
            <person name="Cho W.K."/>
            <person name="Kim J.Y."/>
            <person name="Xu Y."/>
            <person name="Heller-Uszynska K."/>
            <person name="Miao H."/>
            <person name="Cheng Z."/>
            <person name="Zhang S."/>
            <person name="Wu J."/>
            <person name="Yang Y."/>
            <person name="Kang H."/>
            <person name="Li M."/>
            <person name="Liang H."/>
            <person name="Ren X."/>
            <person name="Shi Z."/>
            <person name="Wen M."/>
            <person name="Jian M."/>
            <person name="Yang H."/>
            <person name="Zhang G."/>
            <person name="Yang Z."/>
            <person name="Chen R."/>
            <person name="Liu S."/>
            <person name="Li J."/>
            <person name="Ma L."/>
            <person name="Liu H."/>
            <person name="Zhou Y."/>
            <person name="Zhao J."/>
            <person name="Fang X."/>
            <person name="Li G."/>
            <person name="Fang L."/>
            <person name="Li Y."/>
            <person name="Liu D."/>
            <person name="Zheng H."/>
            <person name="Zhang Y."/>
            <person name="Qin N."/>
            <person name="Li Z."/>
            <person name="Yang G."/>
            <person name="Yang S."/>
            <person name="Bolund L."/>
            <person name="Kristiansen K."/>
            <person name="Zheng H."/>
            <person name="Li S."/>
            <person name="Zhang X."/>
            <person name="Yang H."/>
            <person name="Wang J."/>
            <person name="Sun R."/>
            <person name="Zhang B."/>
            <person name="Jiang S."/>
            <person name="Wang J."/>
            <person name="Du Y."/>
            <person name="Li S."/>
        </authorList>
    </citation>
    <scope>NUCLEOTIDE SEQUENCE [LARGE SCALE GENOMIC DNA]</scope>
    <source>
        <strain evidence="2">cv. 9930</strain>
    </source>
</reference>
<evidence type="ECO:0000313" key="2">
    <source>
        <dbReference type="Proteomes" id="UP000029981"/>
    </source>
</evidence>
<proteinExistence type="predicted"/>
<dbReference type="Proteomes" id="UP000029981">
    <property type="component" value="Chromosome 1"/>
</dbReference>
<keyword evidence="2" id="KW-1185">Reference proteome</keyword>
<reference evidence="1 2" key="3">
    <citation type="journal article" date="2010" name="BMC Genomics">
        <title>Transcriptome sequencing and comparative analysis of cucumber flowers with different sex types.</title>
        <authorList>
            <person name="Guo S."/>
            <person name="Zheng Y."/>
            <person name="Joung J.G."/>
            <person name="Liu S."/>
            <person name="Zhang Z."/>
            <person name="Crasta O.R."/>
            <person name="Sobral B.W."/>
            <person name="Xu Y."/>
            <person name="Huang S."/>
            <person name="Fei Z."/>
        </authorList>
    </citation>
    <scope>NUCLEOTIDE SEQUENCE [LARGE SCALE GENOMIC DNA]</scope>
    <source>
        <strain evidence="2">cv. 9930</strain>
    </source>
</reference>
<reference evidence="1 2" key="2">
    <citation type="journal article" date="2009" name="PLoS ONE">
        <title>An integrated genetic and cytogenetic map of the cucumber genome.</title>
        <authorList>
            <person name="Ren Y."/>
            <person name="Zhang Z."/>
            <person name="Liu J."/>
            <person name="Staub J.E."/>
            <person name="Han Y."/>
            <person name="Cheng Z."/>
            <person name="Li X."/>
            <person name="Lu J."/>
            <person name="Miao H."/>
            <person name="Kang H."/>
            <person name="Xie B."/>
            <person name="Gu X."/>
            <person name="Wang X."/>
            <person name="Du Y."/>
            <person name="Jin W."/>
            <person name="Huang S."/>
        </authorList>
    </citation>
    <scope>NUCLEOTIDE SEQUENCE [LARGE SCALE GENOMIC DNA]</scope>
    <source>
        <strain evidence="2">cv. 9930</strain>
    </source>
</reference>
<sequence length="132" mass="15213">MRIHRKKPHMSSTTSTWLNSLSFSGYLNSKDRDDPSLGSIETHDRKIKVVDHGFEFSPTCGGSSVSDYGERSSAYIVRNNSIKRGSKKIWEEKDESRWSGWRIFWLFVLPCRECRARKPSVVQPRPIQVPSP</sequence>
<name>A0A0A0LXF9_CUCSA</name>
<dbReference type="EMBL" id="CM002922">
    <property type="protein sequence ID" value="KGN64696.1"/>
    <property type="molecule type" value="Genomic_DNA"/>
</dbReference>
<reference evidence="1 2" key="4">
    <citation type="journal article" date="2011" name="BMC Genomics">
        <title>RNA-Seq improves annotation of protein-coding genes in the cucumber genome.</title>
        <authorList>
            <person name="Li Z."/>
            <person name="Zhang Z."/>
            <person name="Yan P."/>
            <person name="Huang S."/>
            <person name="Fei Z."/>
            <person name="Lin K."/>
        </authorList>
    </citation>
    <scope>NUCLEOTIDE SEQUENCE [LARGE SCALE GENOMIC DNA]</scope>
    <source>
        <strain evidence="2">cv. 9930</strain>
    </source>
</reference>
<organism evidence="1 2">
    <name type="scientific">Cucumis sativus</name>
    <name type="common">Cucumber</name>
    <dbReference type="NCBI Taxonomy" id="3659"/>
    <lineage>
        <taxon>Eukaryota</taxon>
        <taxon>Viridiplantae</taxon>
        <taxon>Streptophyta</taxon>
        <taxon>Embryophyta</taxon>
        <taxon>Tracheophyta</taxon>
        <taxon>Spermatophyta</taxon>
        <taxon>Magnoliopsida</taxon>
        <taxon>eudicotyledons</taxon>
        <taxon>Gunneridae</taxon>
        <taxon>Pentapetalae</taxon>
        <taxon>rosids</taxon>
        <taxon>fabids</taxon>
        <taxon>Cucurbitales</taxon>
        <taxon>Cucurbitaceae</taxon>
        <taxon>Benincaseae</taxon>
        <taxon>Cucumis</taxon>
    </lineage>
</organism>